<feature type="compositionally biased region" description="Low complexity" evidence="1">
    <location>
        <begin position="46"/>
        <end position="63"/>
    </location>
</feature>
<feature type="region of interest" description="Disordered" evidence="1">
    <location>
        <begin position="1"/>
        <end position="26"/>
    </location>
</feature>
<feature type="compositionally biased region" description="Low complexity" evidence="1">
    <location>
        <begin position="9"/>
        <end position="26"/>
    </location>
</feature>
<proteinExistence type="predicted"/>
<keyword evidence="3" id="KW-1185">Reference proteome</keyword>
<organism evidence="2 3">
    <name type="scientific">Cylindrotheca closterium</name>
    <dbReference type="NCBI Taxonomy" id="2856"/>
    <lineage>
        <taxon>Eukaryota</taxon>
        <taxon>Sar</taxon>
        <taxon>Stramenopiles</taxon>
        <taxon>Ochrophyta</taxon>
        <taxon>Bacillariophyta</taxon>
        <taxon>Bacillariophyceae</taxon>
        <taxon>Bacillariophycidae</taxon>
        <taxon>Bacillariales</taxon>
        <taxon>Bacillariaceae</taxon>
        <taxon>Cylindrotheca</taxon>
    </lineage>
</organism>
<accession>A0AAD2GBN6</accession>
<protein>
    <submittedName>
        <fullName evidence="2">Uncharacterized protein</fullName>
    </submittedName>
</protein>
<dbReference type="EMBL" id="CAKOGP040002391">
    <property type="protein sequence ID" value="CAJ1968597.1"/>
    <property type="molecule type" value="Genomic_DNA"/>
</dbReference>
<gene>
    <name evidence="2" type="ORF">CYCCA115_LOCUS23314</name>
</gene>
<sequence length="158" mass="17302">METTIKNKASSSFNTNTSISSASNATQQADCLKGNNTFLARLSRPNSINTTTSSSSTTTSINTMNQHASHPLDANSDNASQESRIDEAIDIIDSEETSNNKRPKRQSLQRKGSSISERSAKELLHDNCNRLTVLVQRSSIEMTRNGFLSSDDESDLED</sequence>
<feature type="region of interest" description="Disordered" evidence="1">
    <location>
        <begin position="42"/>
        <end position="121"/>
    </location>
</feature>
<comment type="caution">
    <text evidence="2">The sequence shown here is derived from an EMBL/GenBank/DDBJ whole genome shotgun (WGS) entry which is preliminary data.</text>
</comment>
<evidence type="ECO:0000313" key="2">
    <source>
        <dbReference type="EMBL" id="CAJ1968597.1"/>
    </source>
</evidence>
<name>A0AAD2GBN6_9STRA</name>
<dbReference type="AlphaFoldDB" id="A0AAD2GBN6"/>
<evidence type="ECO:0000313" key="3">
    <source>
        <dbReference type="Proteomes" id="UP001295423"/>
    </source>
</evidence>
<dbReference type="Proteomes" id="UP001295423">
    <property type="component" value="Unassembled WGS sequence"/>
</dbReference>
<evidence type="ECO:0000256" key="1">
    <source>
        <dbReference type="SAM" id="MobiDB-lite"/>
    </source>
</evidence>
<reference evidence="2" key="1">
    <citation type="submission" date="2023-08" db="EMBL/GenBank/DDBJ databases">
        <authorList>
            <person name="Audoor S."/>
            <person name="Bilcke G."/>
        </authorList>
    </citation>
    <scope>NUCLEOTIDE SEQUENCE</scope>
</reference>